<evidence type="ECO:0000259" key="3">
    <source>
        <dbReference type="PROSITE" id="PS50041"/>
    </source>
</evidence>
<dbReference type="Gene3D" id="3.10.100.10">
    <property type="entry name" value="Mannose-Binding Protein A, subunit A"/>
    <property type="match status" value="2"/>
</dbReference>
<dbReference type="InterPro" id="IPR018378">
    <property type="entry name" value="C-type_lectin_CS"/>
</dbReference>
<dbReference type="PROSITE" id="PS50041">
    <property type="entry name" value="C_TYPE_LECTIN_2"/>
    <property type="match status" value="2"/>
</dbReference>
<dbReference type="SUPFAM" id="SSF56436">
    <property type="entry name" value="C-type lectin-like"/>
    <property type="match status" value="2"/>
</dbReference>
<dbReference type="Pfam" id="PF00059">
    <property type="entry name" value="Lectin_C"/>
    <property type="match status" value="2"/>
</dbReference>
<feature type="domain" description="C-type lectin" evidence="3">
    <location>
        <begin position="193"/>
        <end position="310"/>
    </location>
</feature>
<keyword evidence="2" id="KW-0732">Signal</keyword>
<dbReference type="PROSITE" id="PS00615">
    <property type="entry name" value="C_TYPE_LECTIN_1"/>
    <property type="match status" value="1"/>
</dbReference>
<dbReference type="Proteomes" id="UP000215902">
    <property type="component" value="Unassembled WGS sequence"/>
</dbReference>
<comment type="caution">
    <text evidence="4">The sequence shown here is derived from an EMBL/GenBank/DDBJ whole genome shotgun (WGS) entry which is preliminary data.</text>
</comment>
<dbReference type="SMART" id="SM00034">
    <property type="entry name" value="CLECT"/>
    <property type="match status" value="2"/>
</dbReference>
<name>A0A267FWI7_9PLAT</name>
<evidence type="ECO:0000313" key="5">
    <source>
        <dbReference type="Proteomes" id="UP000215902"/>
    </source>
</evidence>
<dbReference type="EMBL" id="NIVC01000702">
    <property type="protein sequence ID" value="PAA78195.1"/>
    <property type="molecule type" value="Genomic_DNA"/>
</dbReference>
<evidence type="ECO:0000256" key="1">
    <source>
        <dbReference type="ARBA" id="ARBA00023157"/>
    </source>
</evidence>
<protein>
    <recommendedName>
        <fullName evidence="3">C-type lectin domain-containing protein</fullName>
    </recommendedName>
</protein>
<dbReference type="AlphaFoldDB" id="A0A267FWI7"/>
<keyword evidence="1" id="KW-1015">Disulfide bond</keyword>
<dbReference type="STRING" id="282301.A0A267FWI7"/>
<dbReference type="InterPro" id="IPR050111">
    <property type="entry name" value="C-type_lectin/snaclec_domain"/>
</dbReference>
<dbReference type="InterPro" id="IPR001304">
    <property type="entry name" value="C-type_lectin-like"/>
</dbReference>
<dbReference type="InterPro" id="IPR016187">
    <property type="entry name" value="CTDL_fold"/>
</dbReference>
<proteinExistence type="predicted"/>
<dbReference type="PANTHER" id="PTHR22803">
    <property type="entry name" value="MANNOSE, PHOSPHOLIPASE, LECTIN RECEPTOR RELATED"/>
    <property type="match status" value="1"/>
</dbReference>
<dbReference type="CDD" id="cd00037">
    <property type="entry name" value="CLECT"/>
    <property type="match status" value="1"/>
</dbReference>
<evidence type="ECO:0000256" key="2">
    <source>
        <dbReference type="SAM" id="SignalP"/>
    </source>
</evidence>
<sequence>MLNMKAIIVVLSMAVLASGTSHHRQRRCPEDAEDWHYFNGWCYSLSEAAEGWFGSEKACQKLGGHLASIASREENSFVQALGQCEQNAWIGLVKTDVSDRKFSWWDDAPFNYTERFSININAYYDCVYQSGSNYGRWYNTYCQNQYRSVCMVPAREESKMQHTNVDNGLVVDESVTKDELTNRTMCPEGWLAIEGSCFYVSSKRTNYFNAQISCESMGATVASVSSRREQVLLTMALGCDSRIWIGLEKVKPCLSDSSKSYCYMWMDGSEIGYADWASGHPSSSNEIECTYTLGRWYTTNCYNEYNFVCKKK</sequence>
<feature type="chain" id="PRO_5013012308" description="C-type lectin domain-containing protein" evidence="2">
    <location>
        <begin position="20"/>
        <end position="312"/>
    </location>
</feature>
<gene>
    <name evidence="4" type="ORF">BOX15_Mlig018609g3</name>
</gene>
<reference evidence="4 5" key="1">
    <citation type="submission" date="2017-06" db="EMBL/GenBank/DDBJ databases">
        <title>A platform for efficient transgenesis in Macrostomum lignano, a flatworm model organism for stem cell research.</title>
        <authorList>
            <person name="Berezikov E."/>
        </authorList>
    </citation>
    <scope>NUCLEOTIDE SEQUENCE [LARGE SCALE GENOMIC DNA]</scope>
    <source>
        <strain evidence="4">DV1</strain>
        <tissue evidence="4">Whole organism</tissue>
    </source>
</reference>
<keyword evidence="5" id="KW-1185">Reference proteome</keyword>
<evidence type="ECO:0000313" key="4">
    <source>
        <dbReference type="EMBL" id="PAA78195.1"/>
    </source>
</evidence>
<feature type="signal peptide" evidence="2">
    <location>
        <begin position="1"/>
        <end position="19"/>
    </location>
</feature>
<feature type="domain" description="C-type lectin" evidence="3">
    <location>
        <begin position="38"/>
        <end position="151"/>
    </location>
</feature>
<organism evidence="4 5">
    <name type="scientific">Macrostomum lignano</name>
    <dbReference type="NCBI Taxonomy" id="282301"/>
    <lineage>
        <taxon>Eukaryota</taxon>
        <taxon>Metazoa</taxon>
        <taxon>Spiralia</taxon>
        <taxon>Lophotrochozoa</taxon>
        <taxon>Platyhelminthes</taxon>
        <taxon>Rhabditophora</taxon>
        <taxon>Macrostomorpha</taxon>
        <taxon>Macrostomida</taxon>
        <taxon>Macrostomidae</taxon>
        <taxon>Macrostomum</taxon>
    </lineage>
</organism>
<dbReference type="InterPro" id="IPR016186">
    <property type="entry name" value="C-type_lectin-like/link_sf"/>
</dbReference>
<accession>A0A267FWI7</accession>
<dbReference type="OrthoDB" id="6054076at2759"/>